<feature type="transmembrane region" description="Helical" evidence="1">
    <location>
        <begin position="28"/>
        <end position="50"/>
    </location>
</feature>
<evidence type="ECO:0000313" key="4">
    <source>
        <dbReference type="Proteomes" id="UP000236728"/>
    </source>
</evidence>
<feature type="domain" description="VTT" evidence="2">
    <location>
        <begin position="65"/>
        <end position="171"/>
    </location>
</feature>
<organism evidence="3 4">
    <name type="scientific">Bryocella elongata</name>
    <dbReference type="NCBI Taxonomy" id="863522"/>
    <lineage>
        <taxon>Bacteria</taxon>
        <taxon>Pseudomonadati</taxon>
        <taxon>Acidobacteriota</taxon>
        <taxon>Terriglobia</taxon>
        <taxon>Terriglobales</taxon>
        <taxon>Acidobacteriaceae</taxon>
        <taxon>Bryocella</taxon>
    </lineage>
</organism>
<dbReference type="RefSeq" id="WP_103932737.1">
    <property type="nucleotide sequence ID" value="NZ_FNVA01000002.1"/>
</dbReference>
<dbReference type="OrthoDB" id="118840at2"/>
<feature type="transmembrane region" description="Helical" evidence="1">
    <location>
        <begin position="70"/>
        <end position="91"/>
    </location>
</feature>
<gene>
    <name evidence="3" type="ORF">SAMN05421819_1868</name>
</gene>
<dbReference type="Pfam" id="PF09335">
    <property type="entry name" value="VTT_dom"/>
    <property type="match status" value="1"/>
</dbReference>
<evidence type="ECO:0000259" key="2">
    <source>
        <dbReference type="Pfam" id="PF09335"/>
    </source>
</evidence>
<evidence type="ECO:0000313" key="3">
    <source>
        <dbReference type="EMBL" id="SEG06522.1"/>
    </source>
</evidence>
<sequence>MIHAPGIATEASNLAARAAQTPHDALRFFFHLGLVGLLFISAVDSSFVPLPIPGVTDIMIIFYAAGKENVVLLVLVATLGSAAGGLFSHAVGRAGGMAFLQKHVPPRILKRVTAWMERHAILAVSLPAILPPPMPLSPFVLAAGAVHMSRKKFMWAFTLSRLARHSFAAWLGVHYGRAVLRVWKHFSAQWGKPILIGLWSFILIFTAIGIWQLWKTSKSMDLRRAA</sequence>
<protein>
    <submittedName>
        <fullName evidence="3">Membrane protein DedA, SNARE-associated domain</fullName>
    </submittedName>
</protein>
<dbReference type="InterPro" id="IPR032816">
    <property type="entry name" value="VTT_dom"/>
</dbReference>
<proteinExistence type="predicted"/>
<keyword evidence="1" id="KW-0812">Transmembrane</keyword>
<dbReference type="AlphaFoldDB" id="A0A1H5X448"/>
<dbReference type="Proteomes" id="UP000236728">
    <property type="component" value="Unassembled WGS sequence"/>
</dbReference>
<dbReference type="EMBL" id="FNVA01000002">
    <property type="protein sequence ID" value="SEG06522.1"/>
    <property type="molecule type" value="Genomic_DNA"/>
</dbReference>
<keyword evidence="1" id="KW-1133">Transmembrane helix</keyword>
<dbReference type="PANTHER" id="PTHR42709:SF11">
    <property type="entry name" value="DEDA FAMILY PROTEIN"/>
    <property type="match status" value="1"/>
</dbReference>
<evidence type="ECO:0000256" key="1">
    <source>
        <dbReference type="SAM" id="Phobius"/>
    </source>
</evidence>
<keyword evidence="1" id="KW-0472">Membrane</keyword>
<feature type="transmembrane region" description="Helical" evidence="1">
    <location>
        <begin position="120"/>
        <end position="141"/>
    </location>
</feature>
<keyword evidence="4" id="KW-1185">Reference proteome</keyword>
<reference evidence="3 4" key="1">
    <citation type="submission" date="2016-10" db="EMBL/GenBank/DDBJ databases">
        <authorList>
            <person name="de Groot N.N."/>
        </authorList>
    </citation>
    <scope>NUCLEOTIDE SEQUENCE [LARGE SCALE GENOMIC DNA]</scope>
    <source>
        <strain evidence="3 4">DSM 22489</strain>
    </source>
</reference>
<accession>A0A1H5X448</accession>
<dbReference type="GO" id="GO:0005886">
    <property type="term" value="C:plasma membrane"/>
    <property type="evidence" value="ECO:0007669"/>
    <property type="project" value="TreeGrafter"/>
</dbReference>
<dbReference type="InterPro" id="IPR051311">
    <property type="entry name" value="DedA_domain"/>
</dbReference>
<name>A0A1H5X448_9BACT</name>
<feature type="transmembrane region" description="Helical" evidence="1">
    <location>
        <begin position="193"/>
        <end position="214"/>
    </location>
</feature>
<dbReference type="PANTHER" id="PTHR42709">
    <property type="entry name" value="ALKALINE PHOSPHATASE LIKE PROTEIN"/>
    <property type="match status" value="1"/>
</dbReference>